<keyword evidence="1" id="KW-0472">Membrane</keyword>
<feature type="transmembrane region" description="Helical" evidence="1">
    <location>
        <begin position="12"/>
        <end position="32"/>
    </location>
</feature>
<feature type="transmembrane region" description="Helical" evidence="1">
    <location>
        <begin position="38"/>
        <end position="60"/>
    </location>
</feature>
<dbReference type="Proteomes" id="UP000243463">
    <property type="component" value="Unassembled WGS sequence"/>
</dbReference>
<dbReference type="RefSeq" id="WP_143218786.1">
    <property type="nucleotide sequence ID" value="NZ_FZLN01000006.1"/>
</dbReference>
<proteinExistence type="predicted"/>
<keyword evidence="1" id="KW-0812">Transmembrane</keyword>
<keyword evidence="3" id="KW-1185">Reference proteome</keyword>
<protein>
    <submittedName>
        <fullName evidence="2">Uncharacterized protein</fullName>
    </submittedName>
</protein>
<evidence type="ECO:0000313" key="2">
    <source>
        <dbReference type="EMBL" id="SNQ30143.1"/>
    </source>
</evidence>
<evidence type="ECO:0000256" key="1">
    <source>
        <dbReference type="SAM" id="Phobius"/>
    </source>
</evidence>
<dbReference type="AlphaFoldDB" id="A0A217EI36"/>
<organism evidence="2 3">
    <name type="scientific">Acinetobacter apis</name>
    <dbReference type="NCBI Taxonomy" id="1229165"/>
    <lineage>
        <taxon>Bacteria</taxon>
        <taxon>Pseudomonadati</taxon>
        <taxon>Pseudomonadota</taxon>
        <taxon>Gammaproteobacteria</taxon>
        <taxon>Moraxellales</taxon>
        <taxon>Moraxellaceae</taxon>
        <taxon>Acinetobacter</taxon>
    </lineage>
</organism>
<gene>
    <name evidence="2" type="ORF">SAMN05444584_2130</name>
</gene>
<accession>A0A217EI36</accession>
<reference evidence="3" key="1">
    <citation type="submission" date="2017-06" db="EMBL/GenBank/DDBJ databases">
        <authorList>
            <person name="Varghese N."/>
            <person name="Submissions S."/>
        </authorList>
    </citation>
    <scope>NUCLEOTIDE SEQUENCE [LARGE SCALE GENOMIC DNA]</scope>
    <source>
        <strain evidence="3">ANC 5114</strain>
    </source>
</reference>
<dbReference type="EMBL" id="FZLN01000006">
    <property type="protein sequence ID" value="SNQ30143.1"/>
    <property type="molecule type" value="Genomic_DNA"/>
</dbReference>
<sequence>MPKKLNQYKWLIMISALCMMMLSSITATLAYTDALSDSLLISTSVLLGTTLFFTLAYCVIEKINDICNP</sequence>
<keyword evidence="1" id="KW-1133">Transmembrane helix</keyword>
<name>A0A217EI36_9GAMM</name>
<evidence type="ECO:0000313" key="3">
    <source>
        <dbReference type="Proteomes" id="UP000243463"/>
    </source>
</evidence>